<dbReference type="RefSeq" id="XP_006342371.1">
    <property type="nucleotide sequence ID" value="XM_006342309.2"/>
</dbReference>
<name>M1AZT3_SOLTU</name>
<gene>
    <name evidence="2" type="primary">LOC102604140</name>
</gene>
<dbReference type="GO" id="GO:0031146">
    <property type="term" value="P:SCF-dependent proteasomal ubiquitin-dependent protein catabolic process"/>
    <property type="evidence" value="ECO:0000318"/>
    <property type="project" value="GO_Central"/>
</dbReference>
<evidence type="ECO:0000313" key="3">
    <source>
        <dbReference type="Proteomes" id="UP000011115"/>
    </source>
</evidence>
<dbReference type="GO" id="GO:0019005">
    <property type="term" value="C:SCF ubiquitin ligase complex"/>
    <property type="evidence" value="ECO:0000318"/>
    <property type="project" value="GO_Central"/>
</dbReference>
<dbReference type="EnsemblPlants" id="PGSC0003DMT400033854">
    <property type="protein sequence ID" value="PGSC0003DMT400033854"/>
    <property type="gene ID" value="PGSC0003DMG400013008"/>
</dbReference>
<dbReference type="GeneID" id="102604140"/>
<dbReference type="FunFam" id="3.80.10.10:FF:001486">
    <property type="entry name" value="DNA repair protein rhp7 isoform A"/>
    <property type="match status" value="1"/>
</dbReference>
<dbReference type="SMART" id="SM00367">
    <property type="entry name" value="LRR_CC"/>
    <property type="match status" value="6"/>
</dbReference>
<dbReference type="SUPFAM" id="SSF52047">
    <property type="entry name" value="RNI-like"/>
    <property type="match status" value="1"/>
</dbReference>
<dbReference type="AlphaFoldDB" id="M1AZT3"/>
<dbReference type="STRING" id="4113.M1AZT3"/>
<sequence>MTLLRSREVTPAASKAKVSSKTLENHVLEPVTPSKSLETSVQPLCVVTPTSPSLASGDIPPVARRRSLRLASKNGLSDVGEILNNEGKSKDFEIDNGDTGNSLKSDVGVESADLDEGDQDLGVLDSEAVDEIGMNESDDIGNLVCSEGRIECVKEGKGDKNTSMEVQGEGNTKFLSLRSGKKISKRAVEECSGGAVGDAGSVNQNDCDEKLSHGKLSEGMSNSCGSDGSSNKLQTSSVEPSSVKRRKFSREEKSKGIVSEQCLPVVHSVNLESEVAFGMSIENTVPQSTCLPETIDLSVQGDGLAATLQNRDSKTRRISREEKGKQVMAGDDLCHGVDTLEGKSKHGAEKLVDEIVSRAINLTSQDGEQVADADGSATATRRVHRERFRDIARRNASRFAHFSSQAEQETDVAEEAAEEFPQEVAETEEIEDWPGPFSTAMKIIRDREMNIKHQQQSKSEKSKIEVVWVPKTDQQCQSRKLVVPSLHDLCMDILVKNADAITSLDGLPDALRHKICQSLCDSREMTYQFFRLLISGSPTEIRIRDCSWLNEENFTQSFKGCDTNNFESFKGCDTNNFESFKGCDTNNFESFKGCDTNNFESFKGCDTNNFESFKGCDTNNFESFKGCDTNNFESFKGCDTNNFESFKGCDTNNFESFKGCDTNNFESFKGCDTNNFESFKGCDTNNFESFKGCDTNNFESFKGCDTNNFESFKGCDTNNFESFKGCDTNNLVVLQLDQCGRCMPDYILLVTLARRPNNLPALTTLSLKGACRLSDVGLEAIISAAPNLRSMNLSQCSLLTCDGISCLSNSLGSVLRELYLDNCEAIHPMLILPALLKLEHLEVLSVAGIQTVCDAFIKEFVTNRGQSLREIILKGCMELTDRSLKDISQNCPGLRAIDLSDLCKLTDSAIEHLATGCREVDNLKLCRNPFSDEAVAAYVETSGGSLKELSLNGVKKVSHNTAMSLVKCSKNLISLDLSWCRNLTNEALGLIVDSCLSLEVLKLFGCSQVTSVFLDGHSNPQVKIIGLKMTPILEHIEAPDSLQQGPLRYSAVPWHSDR</sequence>
<dbReference type="FunCoup" id="M1AZT3">
    <property type="interactions" value="19"/>
</dbReference>
<dbReference type="OrthoDB" id="10257471at2759"/>
<reference evidence="3" key="1">
    <citation type="journal article" date="2011" name="Nature">
        <title>Genome sequence and analysis of the tuber crop potato.</title>
        <authorList>
            <consortium name="The Potato Genome Sequencing Consortium"/>
        </authorList>
    </citation>
    <scope>NUCLEOTIDE SEQUENCE [LARGE SCALE GENOMIC DNA]</scope>
    <source>
        <strain evidence="3">cv. DM1-3 516 R44</strain>
    </source>
</reference>
<dbReference type="Gramene" id="PGSC0003DMT400033854">
    <property type="protein sequence ID" value="PGSC0003DMT400033854"/>
    <property type="gene ID" value="PGSC0003DMG400013008"/>
</dbReference>
<dbReference type="OMA" id="FKGCDTN"/>
<dbReference type="KEGG" id="sot:102604140"/>
<protein>
    <submittedName>
        <fullName evidence="2">Rad7</fullName>
    </submittedName>
</protein>
<dbReference type="Gene3D" id="3.80.10.10">
    <property type="entry name" value="Ribonuclease Inhibitor"/>
    <property type="match status" value="3"/>
</dbReference>
<dbReference type="Proteomes" id="UP000011115">
    <property type="component" value="Unassembled WGS sequence"/>
</dbReference>
<dbReference type="eggNOG" id="KOG1947">
    <property type="taxonomic scope" value="Eukaryota"/>
</dbReference>
<dbReference type="PaxDb" id="4113-PGSC0003DMT400033854"/>
<keyword evidence="3" id="KW-1185">Reference proteome</keyword>
<evidence type="ECO:0000256" key="1">
    <source>
        <dbReference type="SAM" id="MobiDB-lite"/>
    </source>
</evidence>
<dbReference type="InterPro" id="IPR006553">
    <property type="entry name" value="Leu-rich_rpt_Cys-con_subtyp"/>
</dbReference>
<dbReference type="ExpressionAtlas" id="M1AZT3">
    <property type="expression patterns" value="baseline"/>
</dbReference>
<dbReference type="HOGENOM" id="CLU_014779_1_0_1"/>
<organism evidence="2 3">
    <name type="scientific">Solanum tuberosum</name>
    <name type="common">Potato</name>
    <dbReference type="NCBI Taxonomy" id="4113"/>
    <lineage>
        <taxon>Eukaryota</taxon>
        <taxon>Viridiplantae</taxon>
        <taxon>Streptophyta</taxon>
        <taxon>Embryophyta</taxon>
        <taxon>Tracheophyta</taxon>
        <taxon>Spermatophyta</taxon>
        <taxon>Magnoliopsida</taxon>
        <taxon>eudicotyledons</taxon>
        <taxon>Gunneridae</taxon>
        <taxon>Pentapetalae</taxon>
        <taxon>asterids</taxon>
        <taxon>lamiids</taxon>
        <taxon>Solanales</taxon>
        <taxon>Solanaceae</taxon>
        <taxon>Solanoideae</taxon>
        <taxon>Solaneae</taxon>
        <taxon>Solanum</taxon>
    </lineage>
</organism>
<evidence type="ECO:0000313" key="2">
    <source>
        <dbReference type="EnsemblPlants" id="PGSC0003DMT400033854"/>
    </source>
</evidence>
<feature type="region of interest" description="Disordered" evidence="1">
    <location>
        <begin position="1"/>
        <end position="39"/>
    </location>
</feature>
<feature type="region of interest" description="Disordered" evidence="1">
    <location>
        <begin position="210"/>
        <end position="250"/>
    </location>
</feature>
<accession>M1AZT3</accession>
<reference evidence="2" key="2">
    <citation type="submission" date="2015-06" db="UniProtKB">
        <authorList>
            <consortium name="EnsemblPlants"/>
        </authorList>
    </citation>
    <scope>IDENTIFICATION</scope>
    <source>
        <strain evidence="2">DM1-3 516 R44</strain>
    </source>
</reference>
<dbReference type="InterPro" id="IPR032675">
    <property type="entry name" value="LRR_dom_sf"/>
</dbReference>
<proteinExistence type="predicted"/>
<dbReference type="InParanoid" id="M1AZT3"/>
<dbReference type="PANTHER" id="PTHR13318">
    <property type="entry name" value="PARTNER OF PAIRED, ISOFORM B-RELATED"/>
    <property type="match status" value="1"/>
</dbReference>
<dbReference type="PANTHER" id="PTHR13318:SF101">
    <property type="entry name" value="F-BOX_LRR PROTEIN"/>
    <property type="match status" value="1"/>
</dbReference>
<feature type="compositionally biased region" description="Polar residues" evidence="1">
    <location>
        <begin position="219"/>
        <end position="240"/>
    </location>
</feature>